<dbReference type="Pfam" id="PF13844">
    <property type="entry name" value="Glyco_transf_41"/>
    <property type="match status" value="2"/>
</dbReference>
<dbReference type="PANTHER" id="PTHR44835">
    <property type="entry name" value="UDP-N-ACETYLGLUCOSAMINE--PEPTIDE N-ACETYLGLUCOSAMINYLTRANSFERASE SPINDLY-RELATED"/>
    <property type="match status" value="1"/>
</dbReference>
<proteinExistence type="predicted"/>
<dbReference type="InterPro" id="IPR051939">
    <property type="entry name" value="Glycosyltr_41/O-GlcNAc_trsf"/>
</dbReference>
<accession>A0AAD3E1U7</accession>
<evidence type="ECO:0000256" key="3">
    <source>
        <dbReference type="ARBA" id="ARBA00022679"/>
    </source>
</evidence>
<evidence type="ECO:0000313" key="7">
    <source>
        <dbReference type="EMBL" id="GFR51332.1"/>
    </source>
</evidence>
<feature type="domain" description="O-GlcNAc transferase C-terminal" evidence="6">
    <location>
        <begin position="86"/>
        <end position="241"/>
    </location>
</feature>
<dbReference type="InterPro" id="IPR011990">
    <property type="entry name" value="TPR-like_helical_dom_sf"/>
</dbReference>
<evidence type="ECO:0000256" key="4">
    <source>
        <dbReference type="ARBA" id="ARBA00022737"/>
    </source>
</evidence>
<dbReference type="AlphaFoldDB" id="A0AAD3E1U7"/>
<feature type="domain" description="O-GlcNAc transferase C-terminal" evidence="6">
    <location>
        <begin position="258"/>
        <end position="390"/>
    </location>
</feature>
<evidence type="ECO:0000256" key="2">
    <source>
        <dbReference type="ARBA" id="ARBA00022676"/>
    </source>
</evidence>
<keyword evidence="3" id="KW-0808">Transferase</keyword>
<dbReference type="SUPFAM" id="SSF48452">
    <property type="entry name" value="TPR-like"/>
    <property type="match status" value="1"/>
</dbReference>
<evidence type="ECO:0000256" key="5">
    <source>
        <dbReference type="ARBA" id="ARBA00022803"/>
    </source>
</evidence>
<dbReference type="Gene3D" id="3.40.50.11380">
    <property type="match status" value="1"/>
</dbReference>
<dbReference type="EMBL" id="BMAR01000048">
    <property type="protein sequence ID" value="GFR51332.1"/>
    <property type="molecule type" value="Genomic_DNA"/>
</dbReference>
<sequence>EAHNNLGVLQRDVGCIPDALASYSRCLELDPNCRNAGQNRLLALNYIYQGEDELVCAAHREWGQRFQAAISPLPPLGPGDRSWDPDRPLRIGYISPDLFTHSVSYFAEAPLTHHSPARGLKHIVYSCVPKPDSKTTRLRAATLAAGGEWREAAGLSEEALAGLVRADEVDLLVELTGHTANNRLGCMARRPAPVQVTWIGYPNSTGLAAVDYRITDEICDPWDTRQAFVEQLVRLPRGCFLCYTPAVDAPPVSPLPALTNGFITFGSFNNLAKITPQVLRVWGAILTAVPRSRLVLKNKPFACEAARAHVMRQLQEVGIEPWRVDLLPLAPGNAQHLATYALMDISLDPFPYAGTTTTTESLFMGVPCLTLAGRCHAHNVGVSLLTAVGLHPPPPPSATTTASSAAAVAAAAASAPVPPAFCSGQNLACSNRDTNGYCSNMCCEEDTCGGNMGSINSGNNSCQEL</sequence>
<dbReference type="Proteomes" id="UP001054857">
    <property type="component" value="Unassembled WGS sequence"/>
</dbReference>
<dbReference type="InterPro" id="IPR029489">
    <property type="entry name" value="OGT/SEC/SPY_C"/>
</dbReference>
<dbReference type="GO" id="GO:0016757">
    <property type="term" value="F:glycosyltransferase activity"/>
    <property type="evidence" value="ECO:0007669"/>
    <property type="project" value="UniProtKB-KW"/>
</dbReference>
<evidence type="ECO:0000313" key="8">
    <source>
        <dbReference type="Proteomes" id="UP001054857"/>
    </source>
</evidence>
<reference evidence="7 8" key="1">
    <citation type="journal article" date="2021" name="Sci. Rep.">
        <title>Genome sequencing of the multicellular alga Astrephomene provides insights into convergent evolution of germ-soma differentiation.</title>
        <authorList>
            <person name="Yamashita S."/>
            <person name="Yamamoto K."/>
            <person name="Matsuzaki R."/>
            <person name="Suzuki S."/>
            <person name="Yamaguchi H."/>
            <person name="Hirooka S."/>
            <person name="Minakuchi Y."/>
            <person name="Miyagishima S."/>
            <person name="Kawachi M."/>
            <person name="Toyoda A."/>
            <person name="Nozaki H."/>
        </authorList>
    </citation>
    <scope>NUCLEOTIDE SEQUENCE [LARGE SCALE GENOMIC DNA]</scope>
    <source>
        <strain evidence="7 8">NIES-4017</strain>
    </source>
</reference>
<dbReference type="Gene3D" id="3.40.50.2000">
    <property type="entry name" value="Glycogen Phosphorylase B"/>
    <property type="match status" value="1"/>
</dbReference>
<gene>
    <name evidence="7" type="ORF">Agub_g13698</name>
</gene>
<dbReference type="PANTHER" id="PTHR44835:SF1">
    <property type="entry name" value="PROTEIN O-GLCNAC TRANSFERASE"/>
    <property type="match status" value="1"/>
</dbReference>
<keyword evidence="4" id="KW-0677">Repeat</keyword>
<dbReference type="Gene3D" id="1.25.40.10">
    <property type="entry name" value="Tetratricopeptide repeat domain"/>
    <property type="match status" value="1"/>
</dbReference>
<keyword evidence="2" id="KW-0328">Glycosyltransferase</keyword>
<evidence type="ECO:0000259" key="6">
    <source>
        <dbReference type="Pfam" id="PF13844"/>
    </source>
</evidence>
<organism evidence="7 8">
    <name type="scientific">Astrephomene gubernaculifera</name>
    <dbReference type="NCBI Taxonomy" id="47775"/>
    <lineage>
        <taxon>Eukaryota</taxon>
        <taxon>Viridiplantae</taxon>
        <taxon>Chlorophyta</taxon>
        <taxon>core chlorophytes</taxon>
        <taxon>Chlorophyceae</taxon>
        <taxon>CS clade</taxon>
        <taxon>Chlamydomonadales</taxon>
        <taxon>Astrephomenaceae</taxon>
        <taxon>Astrephomene</taxon>
    </lineage>
</organism>
<feature type="non-terminal residue" evidence="7">
    <location>
        <position position="1"/>
    </location>
</feature>
<name>A0AAD3E1U7_9CHLO</name>
<feature type="non-terminal residue" evidence="7">
    <location>
        <position position="465"/>
    </location>
</feature>
<protein>
    <recommendedName>
        <fullName evidence="6">O-GlcNAc transferase C-terminal domain-containing protein</fullName>
    </recommendedName>
</protein>
<comment type="pathway">
    <text evidence="1">Protein modification; protein glycosylation.</text>
</comment>
<comment type="caution">
    <text evidence="7">The sequence shown here is derived from an EMBL/GenBank/DDBJ whole genome shotgun (WGS) entry which is preliminary data.</text>
</comment>
<evidence type="ECO:0000256" key="1">
    <source>
        <dbReference type="ARBA" id="ARBA00004922"/>
    </source>
</evidence>
<keyword evidence="5" id="KW-0802">TPR repeat</keyword>
<keyword evidence="8" id="KW-1185">Reference proteome</keyword>